<reference evidence="1 2" key="1">
    <citation type="journal article" date="2005" name="PLoS Biol.">
        <title>The genomes of Oryza sativa: a history of duplications.</title>
        <authorList>
            <person name="Yu J."/>
            <person name="Wang J."/>
            <person name="Lin W."/>
            <person name="Li S."/>
            <person name="Li H."/>
            <person name="Zhou J."/>
            <person name="Ni P."/>
            <person name="Dong W."/>
            <person name="Hu S."/>
            <person name="Zeng C."/>
            <person name="Zhang J."/>
            <person name="Zhang Y."/>
            <person name="Li R."/>
            <person name="Xu Z."/>
            <person name="Li S."/>
            <person name="Li X."/>
            <person name="Zheng H."/>
            <person name="Cong L."/>
            <person name="Lin L."/>
            <person name="Yin J."/>
            <person name="Geng J."/>
            <person name="Li G."/>
            <person name="Shi J."/>
            <person name="Liu J."/>
            <person name="Lv H."/>
            <person name="Li J."/>
            <person name="Wang J."/>
            <person name="Deng Y."/>
            <person name="Ran L."/>
            <person name="Shi X."/>
            <person name="Wang X."/>
            <person name="Wu Q."/>
            <person name="Li C."/>
            <person name="Ren X."/>
            <person name="Wang J."/>
            <person name="Wang X."/>
            <person name="Li D."/>
            <person name="Liu D."/>
            <person name="Zhang X."/>
            <person name="Ji Z."/>
            <person name="Zhao W."/>
            <person name="Sun Y."/>
            <person name="Zhang Z."/>
            <person name="Bao J."/>
            <person name="Han Y."/>
            <person name="Dong L."/>
            <person name="Ji J."/>
            <person name="Chen P."/>
            <person name="Wu S."/>
            <person name="Liu J."/>
            <person name="Xiao Y."/>
            <person name="Bu D."/>
            <person name="Tan J."/>
            <person name="Yang L."/>
            <person name="Ye C."/>
            <person name="Zhang J."/>
            <person name="Xu J."/>
            <person name="Zhou Y."/>
            <person name="Yu Y."/>
            <person name="Zhang B."/>
            <person name="Zhuang S."/>
            <person name="Wei H."/>
            <person name="Liu B."/>
            <person name="Lei M."/>
            <person name="Yu H."/>
            <person name="Li Y."/>
            <person name="Xu H."/>
            <person name="Wei S."/>
            <person name="He X."/>
            <person name="Fang L."/>
            <person name="Zhang Z."/>
            <person name="Zhang Y."/>
            <person name="Huang X."/>
            <person name="Su Z."/>
            <person name="Tong W."/>
            <person name="Li J."/>
            <person name="Tong Z."/>
            <person name="Li S."/>
            <person name="Ye J."/>
            <person name="Wang L."/>
            <person name="Fang L."/>
            <person name="Lei T."/>
            <person name="Chen C."/>
            <person name="Chen H."/>
            <person name="Xu Z."/>
            <person name="Li H."/>
            <person name="Huang H."/>
            <person name="Zhang F."/>
            <person name="Xu H."/>
            <person name="Li N."/>
            <person name="Zhao C."/>
            <person name="Li S."/>
            <person name="Dong L."/>
            <person name="Huang Y."/>
            <person name="Li L."/>
            <person name="Xi Y."/>
            <person name="Qi Q."/>
            <person name="Li W."/>
            <person name="Zhang B."/>
            <person name="Hu W."/>
            <person name="Zhang Y."/>
            <person name="Tian X."/>
            <person name="Jiao Y."/>
            <person name="Liang X."/>
            <person name="Jin J."/>
            <person name="Gao L."/>
            <person name="Zheng W."/>
            <person name="Hao B."/>
            <person name="Liu S."/>
            <person name="Wang W."/>
            <person name="Yuan L."/>
            <person name="Cao M."/>
            <person name="McDermott J."/>
            <person name="Samudrala R."/>
            <person name="Wang J."/>
            <person name="Wong G.K."/>
            <person name="Yang H."/>
        </authorList>
    </citation>
    <scope>NUCLEOTIDE SEQUENCE [LARGE SCALE GENOMIC DNA]</scope>
    <source>
        <strain evidence="2">cv. 93-11</strain>
    </source>
</reference>
<gene>
    <name evidence="1" type="ORF">OsI_39018</name>
</gene>
<dbReference type="HOGENOM" id="CLU_1985267_0_0_1"/>
<organism evidence="1 2">
    <name type="scientific">Oryza sativa subsp. indica</name>
    <name type="common">Rice</name>
    <dbReference type="NCBI Taxonomy" id="39946"/>
    <lineage>
        <taxon>Eukaryota</taxon>
        <taxon>Viridiplantae</taxon>
        <taxon>Streptophyta</taxon>
        <taxon>Embryophyta</taxon>
        <taxon>Tracheophyta</taxon>
        <taxon>Spermatophyta</taxon>
        <taxon>Magnoliopsida</taxon>
        <taxon>Liliopsida</taxon>
        <taxon>Poales</taxon>
        <taxon>Poaceae</taxon>
        <taxon>BOP clade</taxon>
        <taxon>Oryzoideae</taxon>
        <taxon>Oryzeae</taxon>
        <taxon>Oryzinae</taxon>
        <taxon>Oryza</taxon>
        <taxon>Oryza sativa</taxon>
    </lineage>
</organism>
<dbReference type="AlphaFoldDB" id="B8BMV6"/>
<evidence type="ECO:0000313" key="1">
    <source>
        <dbReference type="EMBL" id="EEC69627.1"/>
    </source>
</evidence>
<dbReference type="EMBL" id="CM000137">
    <property type="protein sequence ID" value="EEC69627.1"/>
    <property type="molecule type" value="Genomic_DNA"/>
</dbReference>
<proteinExistence type="predicted"/>
<dbReference type="Gramene" id="BGIOSGA037748-TA">
    <property type="protein sequence ID" value="BGIOSGA037748-PA"/>
    <property type="gene ID" value="BGIOSGA037748"/>
</dbReference>
<name>B8BMV6_ORYSI</name>
<protein>
    <submittedName>
        <fullName evidence="1">Uncharacterized protein</fullName>
    </submittedName>
</protein>
<evidence type="ECO:0000313" key="2">
    <source>
        <dbReference type="Proteomes" id="UP000007015"/>
    </source>
</evidence>
<keyword evidence="2" id="KW-1185">Reference proteome</keyword>
<sequence>MAVKRVGALNMLQGFACGKRRPQGQKWEQESKLQFLHTKQPPKTIKSNTSSCCISEACEPAEKMEFGQQSIPLDEEKGINWNSFSLCRKFCEKESCKAGVFVPEAKSPQVLTLKLTNLEMLNTTQN</sequence>
<dbReference type="Proteomes" id="UP000007015">
    <property type="component" value="Chromosome 12"/>
</dbReference>
<accession>B8BMV6</accession>